<feature type="transmembrane region" description="Helical" evidence="10">
    <location>
        <begin position="527"/>
        <end position="551"/>
    </location>
</feature>
<accession>A0AAW1YHX9</accession>
<evidence type="ECO:0000256" key="1">
    <source>
        <dbReference type="ARBA" id="ARBA00004337"/>
    </source>
</evidence>
<evidence type="ECO:0000256" key="10">
    <source>
        <dbReference type="RuleBase" id="RU363079"/>
    </source>
</evidence>
<dbReference type="AlphaFoldDB" id="A0AAW1YHX9"/>
<keyword evidence="9 10" id="KW-0472">Membrane</keyword>
<proteinExistence type="inferred from homology"/>
<feature type="transmembrane region" description="Helical" evidence="10">
    <location>
        <begin position="408"/>
        <end position="429"/>
    </location>
</feature>
<dbReference type="Proteomes" id="UP001457282">
    <property type="component" value="Unassembled WGS sequence"/>
</dbReference>
<evidence type="ECO:0000256" key="3">
    <source>
        <dbReference type="ARBA" id="ARBA00005227"/>
    </source>
</evidence>
<evidence type="ECO:0000256" key="6">
    <source>
        <dbReference type="ARBA" id="ARBA00022753"/>
    </source>
</evidence>
<feature type="transmembrane region" description="Helical" evidence="10">
    <location>
        <begin position="596"/>
        <end position="625"/>
    </location>
</feature>
<keyword evidence="6" id="KW-0967">Endosome</keyword>
<keyword evidence="4 10" id="KW-0812">Transmembrane</keyword>
<dbReference type="GO" id="GO:0000139">
    <property type="term" value="C:Golgi membrane"/>
    <property type="evidence" value="ECO:0007669"/>
    <property type="project" value="UniProtKB-SubCell"/>
</dbReference>
<feature type="transmembrane region" description="Helical" evidence="10">
    <location>
        <begin position="492"/>
        <end position="515"/>
    </location>
</feature>
<protein>
    <recommendedName>
        <fullName evidence="10">Transmembrane 9 superfamily member</fullName>
    </recommendedName>
</protein>
<evidence type="ECO:0000313" key="12">
    <source>
        <dbReference type="Proteomes" id="UP001457282"/>
    </source>
</evidence>
<comment type="subcellular location">
    <subcellularLocation>
        <location evidence="1">Endosome membrane</location>
        <topology evidence="1">Multi-pass membrane protein</topology>
    </subcellularLocation>
    <subcellularLocation>
        <location evidence="2">Golgi apparatus membrane</location>
        <topology evidence="2">Multi-pass membrane protein</topology>
    </subcellularLocation>
</comment>
<dbReference type="GO" id="GO:0072657">
    <property type="term" value="P:protein localization to membrane"/>
    <property type="evidence" value="ECO:0007669"/>
    <property type="project" value="TreeGrafter"/>
</dbReference>
<keyword evidence="5 10" id="KW-0732">Signal</keyword>
<name>A0AAW1YHX9_RUBAR</name>
<gene>
    <name evidence="11" type="ORF">M0R45_003549</name>
</gene>
<sequence length="635" mass="73576">MGRLFFVVLLLSIVPWSHSFYGDVPRDFKNKGDTLEVKVNKLSSIKTLLPYDYYSLSYCKPSVIFNSSLSLGEVLRGDLIKNSVYTFNMREAEYCKVACRVKLDEASAKRFKAKIDDAYQVNMILDNLPAAVTYEATEFWDGGNKSKIYVSGLVVGWKGYDAEGQEERHFINNHLRFNVMYHEDPETNYSRIVGFEITPYSVNHRYKKWENDKTKLVTCTTDTFIRNSNLPQEVDTDKEVVFTYDVLFESSDIKWESRWDSYLSMGDNQVHWFATINSLWSMLLLSGIVAMIVVRTLYKDITSYNRLATQDEAREETGWKLVHADIFRPPPNADLLCLCVGNGVQIFGMALVTMIFALLGFLSPSNRGGLITTMVALWMMMGLFAGYSSARLYRMLRGTEWNRIALKAAFTFPGIFFGMFFMLNVLIWVEKSCGAVPLGTMFALMLLWFGISVPLVFLGSFLGFKRPAIEDPVETNEIPRQIPKRACHNIKWVLSMLIGGVIPFNAVFMEFFYIWASIWLDRFYYSFGYLFIVFVIFLVTCSEMAILLCYFQLRGEDYRWWWRAYYTAGSSALYMFSYSIFYFFTTLEIEKYASVILYFGYMLIGSFAFFLLTGTMCFYACFWFVRKIYSSVKFD</sequence>
<evidence type="ECO:0000256" key="7">
    <source>
        <dbReference type="ARBA" id="ARBA00022989"/>
    </source>
</evidence>
<feature type="transmembrane region" description="Helical" evidence="10">
    <location>
        <begin position="368"/>
        <end position="387"/>
    </location>
</feature>
<dbReference type="EMBL" id="JBEDUW010000001">
    <property type="protein sequence ID" value="KAK9947954.1"/>
    <property type="molecule type" value="Genomic_DNA"/>
</dbReference>
<evidence type="ECO:0000256" key="5">
    <source>
        <dbReference type="ARBA" id="ARBA00022729"/>
    </source>
</evidence>
<feature type="transmembrane region" description="Helical" evidence="10">
    <location>
        <begin position="279"/>
        <end position="298"/>
    </location>
</feature>
<evidence type="ECO:0000313" key="11">
    <source>
        <dbReference type="EMBL" id="KAK9947954.1"/>
    </source>
</evidence>
<comment type="caution">
    <text evidence="11">The sequence shown here is derived from an EMBL/GenBank/DDBJ whole genome shotgun (WGS) entry which is preliminary data.</text>
</comment>
<dbReference type="Pfam" id="PF02990">
    <property type="entry name" value="EMP70"/>
    <property type="match status" value="1"/>
</dbReference>
<comment type="similarity">
    <text evidence="3 10">Belongs to the nonaspanin (TM9SF) (TC 9.A.2) family.</text>
</comment>
<feature type="chain" id="PRO_5043094828" description="Transmembrane 9 superfamily member" evidence="10">
    <location>
        <begin position="20"/>
        <end position="635"/>
    </location>
</feature>
<reference evidence="11 12" key="1">
    <citation type="journal article" date="2023" name="G3 (Bethesda)">
        <title>A chromosome-length genome assembly and annotation of blackberry (Rubus argutus, cv. 'Hillquist').</title>
        <authorList>
            <person name="Bruna T."/>
            <person name="Aryal R."/>
            <person name="Dudchenko O."/>
            <person name="Sargent D.J."/>
            <person name="Mead D."/>
            <person name="Buti M."/>
            <person name="Cavallini A."/>
            <person name="Hytonen T."/>
            <person name="Andres J."/>
            <person name="Pham M."/>
            <person name="Weisz D."/>
            <person name="Mascagni F."/>
            <person name="Usai G."/>
            <person name="Natali L."/>
            <person name="Bassil N."/>
            <person name="Fernandez G.E."/>
            <person name="Lomsadze A."/>
            <person name="Armour M."/>
            <person name="Olukolu B."/>
            <person name="Poorten T."/>
            <person name="Britton C."/>
            <person name="Davik J."/>
            <person name="Ashrafi H."/>
            <person name="Aiden E.L."/>
            <person name="Borodovsky M."/>
            <person name="Worthington M."/>
        </authorList>
    </citation>
    <scope>NUCLEOTIDE SEQUENCE [LARGE SCALE GENOMIC DNA]</scope>
    <source>
        <strain evidence="11">PI 553951</strain>
    </source>
</reference>
<evidence type="ECO:0000256" key="4">
    <source>
        <dbReference type="ARBA" id="ARBA00022692"/>
    </source>
</evidence>
<keyword evidence="12" id="KW-1185">Reference proteome</keyword>
<organism evidence="11 12">
    <name type="scientific">Rubus argutus</name>
    <name type="common">Southern blackberry</name>
    <dbReference type="NCBI Taxonomy" id="59490"/>
    <lineage>
        <taxon>Eukaryota</taxon>
        <taxon>Viridiplantae</taxon>
        <taxon>Streptophyta</taxon>
        <taxon>Embryophyta</taxon>
        <taxon>Tracheophyta</taxon>
        <taxon>Spermatophyta</taxon>
        <taxon>Magnoliopsida</taxon>
        <taxon>eudicotyledons</taxon>
        <taxon>Gunneridae</taxon>
        <taxon>Pentapetalae</taxon>
        <taxon>rosids</taxon>
        <taxon>fabids</taxon>
        <taxon>Rosales</taxon>
        <taxon>Rosaceae</taxon>
        <taxon>Rosoideae</taxon>
        <taxon>Rosoideae incertae sedis</taxon>
        <taxon>Rubus</taxon>
    </lineage>
</organism>
<dbReference type="PANTHER" id="PTHR10766:SF111">
    <property type="entry name" value="TRANSMEMBRANE 9 SUPERFAMILY MEMBER 2"/>
    <property type="match status" value="1"/>
</dbReference>
<feature type="transmembrane region" description="Helical" evidence="10">
    <location>
        <begin position="563"/>
        <end position="584"/>
    </location>
</feature>
<dbReference type="GO" id="GO:0010008">
    <property type="term" value="C:endosome membrane"/>
    <property type="evidence" value="ECO:0007669"/>
    <property type="project" value="UniProtKB-SubCell"/>
</dbReference>
<feature type="signal peptide" evidence="10">
    <location>
        <begin position="1"/>
        <end position="19"/>
    </location>
</feature>
<feature type="transmembrane region" description="Helical" evidence="10">
    <location>
        <begin position="441"/>
        <end position="464"/>
    </location>
</feature>
<evidence type="ECO:0000256" key="2">
    <source>
        <dbReference type="ARBA" id="ARBA00004653"/>
    </source>
</evidence>
<evidence type="ECO:0000256" key="8">
    <source>
        <dbReference type="ARBA" id="ARBA00023034"/>
    </source>
</evidence>
<feature type="transmembrane region" description="Helical" evidence="10">
    <location>
        <begin position="335"/>
        <end position="362"/>
    </location>
</feature>
<dbReference type="InterPro" id="IPR004240">
    <property type="entry name" value="EMP70"/>
</dbReference>
<keyword evidence="8" id="KW-0333">Golgi apparatus</keyword>
<dbReference type="PANTHER" id="PTHR10766">
    <property type="entry name" value="TRANSMEMBRANE 9 SUPERFAMILY PROTEIN"/>
    <property type="match status" value="1"/>
</dbReference>
<keyword evidence="7 10" id="KW-1133">Transmembrane helix</keyword>
<evidence type="ECO:0000256" key="9">
    <source>
        <dbReference type="ARBA" id="ARBA00023136"/>
    </source>
</evidence>